<sequence>MMRRIKHLNVNNSYASANYQLESYEDFEKGVVKVTRANEKEVNRVLKLPPEKQVEYHFIIWHDKSEMDSLNNRIFKSNARVSYYTNSTVPIGILLKLQGNKRAEVVYLVRKEYSISDIENIDAANHCNGVKVVIYCPITSKEDSPEALIKALYPLRYLTDMIVLSFSSKVQKEYHDEEYSDTLQIQSRYYLQLHEFMARILMQLKLLCDEDKKELINKEVETYVTFS</sequence>
<dbReference type="EMBL" id="MK504444">
    <property type="protein sequence ID" value="QBJ03633.1"/>
    <property type="molecule type" value="Genomic_DNA"/>
</dbReference>
<name>A0A4Y5FEX9_9CAUD</name>
<proteinExistence type="predicted"/>
<dbReference type="Proteomes" id="UP000309991">
    <property type="component" value="Segment"/>
</dbReference>
<organism evidence="1 2">
    <name type="scientific">Lactobacillus phage 3-521</name>
    <dbReference type="NCBI Taxonomy" id="2510943"/>
    <lineage>
        <taxon>Viruses</taxon>
        <taxon>Duplodnaviria</taxon>
        <taxon>Heunggongvirae</taxon>
        <taxon>Uroviricota</taxon>
        <taxon>Caudoviricetes</taxon>
        <taxon>Herelleviridae</taxon>
        <taxon>Watanabevirus</taxon>
        <taxon>Watanabevirus wv3521</taxon>
    </lineage>
</organism>
<evidence type="ECO:0000313" key="1">
    <source>
        <dbReference type="EMBL" id="QBJ03633.1"/>
    </source>
</evidence>
<reference evidence="1 2" key="1">
    <citation type="submission" date="2019-02" db="EMBL/GenBank/DDBJ databases">
        <title>Isolation of virulent Lactobacillus brevis phages.</title>
        <authorList>
            <person name="Feyereisen M."/>
            <person name="Mahony J."/>
            <person name="O'Sullivan T."/>
            <person name="van Sinderen D."/>
        </authorList>
    </citation>
    <scope>NUCLEOTIDE SEQUENCE [LARGE SCALE GENOMIC DNA]</scope>
</reference>
<gene>
    <name evidence="1" type="ORF">UCC3521_0095</name>
</gene>
<accession>A0A4Y5FEX9</accession>
<keyword evidence="2" id="KW-1185">Reference proteome</keyword>
<protein>
    <submittedName>
        <fullName evidence="1">Uncharacterized protein</fullName>
    </submittedName>
</protein>
<evidence type="ECO:0000313" key="2">
    <source>
        <dbReference type="Proteomes" id="UP000309991"/>
    </source>
</evidence>